<dbReference type="InterPro" id="IPR007278">
    <property type="entry name" value="DUF397"/>
</dbReference>
<dbReference type="Pfam" id="PF04149">
    <property type="entry name" value="DUF397"/>
    <property type="match status" value="1"/>
</dbReference>
<reference evidence="3" key="1">
    <citation type="submission" date="2019-05" db="EMBL/GenBank/DDBJ databases">
        <title>Isolation, diversity and antifungal activity of Actinobacteria from wheat.</title>
        <authorList>
            <person name="Yu B."/>
        </authorList>
    </citation>
    <scope>NUCLEOTIDE SEQUENCE [LARGE SCALE GENOMIC DNA]</scope>
    <source>
        <strain evidence="3">NEAU-HEGS1-5</strain>
    </source>
</reference>
<evidence type="ECO:0000259" key="2">
    <source>
        <dbReference type="Pfam" id="PF04149"/>
    </source>
</evidence>
<dbReference type="OrthoDB" id="4560027at2"/>
<comment type="caution">
    <text evidence="3">The sequence shown here is derived from an EMBL/GenBank/DDBJ whole genome shotgun (WGS) entry which is preliminary data.</text>
</comment>
<evidence type="ECO:0000313" key="3">
    <source>
        <dbReference type="EMBL" id="TLP54829.1"/>
    </source>
</evidence>
<gene>
    <name evidence="3" type="ORF">FED44_27165</name>
</gene>
<name>A0A5R8YMX8_9ACTN</name>
<dbReference type="AlphaFoldDB" id="A0A5R8YMX8"/>
<dbReference type="Proteomes" id="UP000309033">
    <property type="component" value="Unassembled WGS sequence"/>
</dbReference>
<keyword evidence="4" id="KW-1185">Reference proteome</keyword>
<organism evidence="3 4">
    <name type="scientific">Microbispora triticiradicis</name>
    <dbReference type="NCBI Taxonomy" id="2200763"/>
    <lineage>
        <taxon>Bacteria</taxon>
        <taxon>Bacillati</taxon>
        <taxon>Actinomycetota</taxon>
        <taxon>Actinomycetes</taxon>
        <taxon>Streptosporangiales</taxon>
        <taxon>Streptosporangiaceae</taxon>
        <taxon>Microbispora</taxon>
    </lineage>
</organism>
<sequence length="127" mass="13979">MPRSTGTRWPSTIFERWRSTPTSRGDSSRGWPRGPDESDPVERSQGVSVYLSRVTWRKSRRSGNGSNCVEIAVADAAEAGAEHKADAHRLFLVRDSKNPDGPVLAFTPSEWDAFVGGVKDGEFDDLS</sequence>
<proteinExistence type="predicted"/>
<feature type="domain" description="DUF397" evidence="2">
    <location>
        <begin position="55"/>
        <end position="119"/>
    </location>
</feature>
<dbReference type="EMBL" id="VANP01000012">
    <property type="protein sequence ID" value="TLP54829.1"/>
    <property type="molecule type" value="Genomic_DNA"/>
</dbReference>
<feature type="compositionally biased region" description="Polar residues" evidence="1">
    <location>
        <begin position="1"/>
        <end position="10"/>
    </location>
</feature>
<evidence type="ECO:0000256" key="1">
    <source>
        <dbReference type="SAM" id="MobiDB-lite"/>
    </source>
</evidence>
<protein>
    <submittedName>
        <fullName evidence="3">DUF397 domain-containing protein</fullName>
    </submittedName>
</protein>
<evidence type="ECO:0000313" key="4">
    <source>
        <dbReference type="Proteomes" id="UP000309033"/>
    </source>
</evidence>
<accession>A0A5R8YMX8</accession>
<feature type="region of interest" description="Disordered" evidence="1">
    <location>
        <begin position="1"/>
        <end position="45"/>
    </location>
</feature>